<reference evidence="2" key="1">
    <citation type="submission" date="2016-06" db="EMBL/GenBank/DDBJ databases">
        <title>Parallel loss of symbiosis genes in relatives of nitrogen-fixing non-legume Parasponia.</title>
        <authorList>
            <person name="Van Velzen R."/>
            <person name="Holmer R."/>
            <person name="Bu F."/>
            <person name="Rutten L."/>
            <person name="Van Zeijl A."/>
            <person name="Liu W."/>
            <person name="Santuari L."/>
            <person name="Cao Q."/>
            <person name="Sharma T."/>
            <person name="Shen D."/>
            <person name="Roswanjaya Y."/>
            <person name="Wardhani T."/>
            <person name="Kalhor M.S."/>
            <person name="Jansen J."/>
            <person name="Van den Hoogen J."/>
            <person name="Gungor B."/>
            <person name="Hartog M."/>
            <person name="Hontelez J."/>
            <person name="Verver J."/>
            <person name="Yang W.-C."/>
            <person name="Schijlen E."/>
            <person name="Repin R."/>
            <person name="Schilthuizen M."/>
            <person name="Schranz E."/>
            <person name="Heidstra R."/>
            <person name="Miyata K."/>
            <person name="Fedorova E."/>
            <person name="Kohlen W."/>
            <person name="Bisseling T."/>
            <person name="Smit S."/>
            <person name="Geurts R."/>
        </authorList>
    </citation>
    <scope>NUCLEOTIDE SEQUENCE [LARGE SCALE GENOMIC DNA]</scope>
    <source>
        <strain evidence="2">cv. WU1-14</strain>
    </source>
</reference>
<dbReference type="Proteomes" id="UP000237105">
    <property type="component" value="Unassembled WGS sequence"/>
</dbReference>
<evidence type="ECO:0000313" key="2">
    <source>
        <dbReference type="Proteomes" id="UP000237105"/>
    </source>
</evidence>
<name>A0A2P5BAF1_PARAD</name>
<dbReference type="OrthoDB" id="10527483at2759"/>
<gene>
    <name evidence="1" type="ORF">PanWU01x14_256450</name>
</gene>
<dbReference type="EMBL" id="JXTB01000324">
    <property type="protein sequence ID" value="PON45770.1"/>
    <property type="molecule type" value="Genomic_DNA"/>
</dbReference>
<keyword evidence="2" id="KW-1185">Reference proteome</keyword>
<sequence>MEKNEVMLVAVVGRDHEGSIRFDATEKFCPVSTLLAKAMAALFAIKEANLMNYSCFIIEGDNQTVIYNLNECHFYTHNLAKWTLYCNFEGELNVCDVPLVVFCNL</sequence>
<proteinExistence type="predicted"/>
<evidence type="ECO:0000313" key="1">
    <source>
        <dbReference type="EMBL" id="PON45770.1"/>
    </source>
</evidence>
<comment type="caution">
    <text evidence="1">The sequence shown here is derived from an EMBL/GenBank/DDBJ whole genome shotgun (WGS) entry which is preliminary data.</text>
</comment>
<organism evidence="1 2">
    <name type="scientific">Parasponia andersonii</name>
    <name type="common">Sponia andersonii</name>
    <dbReference type="NCBI Taxonomy" id="3476"/>
    <lineage>
        <taxon>Eukaryota</taxon>
        <taxon>Viridiplantae</taxon>
        <taxon>Streptophyta</taxon>
        <taxon>Embryophyta</taxon>
        <taxon>Tracheophyta</taxon>
        <taxon>Spermatophyta</taxon>
        <taxon>Magnoliopsida</taxon>
        <taxon>eudicotyledons</taxon>
        <taxon>Gunneridae</taxon>
        <taxon>Pentapetalae</taxon>
        <taxon>rosids</taxon>
        <taxon>fabids</taxon>
        <taxon>Rosales</taxon>
        <taxon>Cannabaceae</taxon>
        <taxon>Parasponia</taxon>
    </lineage>
</organism>
<evidence type="ECO:0008006" key="3">
    <source>
        <dbReference type="Google" id="ProtNLM"/>
    </source>
</evidence>
<protein>
    <recommendedName>
        <fullName evidence="3">RNase H type-1 domain-containing protein</fullName>
    </recommendedName>
</protein>
<accession>A0A2P5BAF1</accession>
<dbReference type="AlphaFoldDB" id="A0A2P5BAF1"/>